<dbReference type="PRINTS" id="PR00368">
    <property type="entry name" value="FADPNR"/>
</dbReference>
<keyword evidence="1" id="KW-0560">Oxidoreductase</keyword>
<reference evidence="2" key="1">
    <citation type="submission" date="2023-07" db="EMBL/GenBank/DDBJ databases">
        <authorList>
            <person name="Kim M.K."/>
        </authorList>
    </citation>
    <scope>NUCLEOTIDE SEQUENCE</scope>
    <source>
        <strain evidence="2">ASUV-10-1</strain>
    </source>
</reference>
<protein>
    <submittedName>
        <fullName evidence="2">NAD(P)-binding domain-containing protein</fullName>
    </submittedName>
</protein>
<gene>
    <name evidence="2" type="ORF">Q5H93_23170</name>
</gene>
<dbReference type="PRINTS" id="PR00469">
    <property type="entry name" value="PNDRDTASEII"/>
</dbReference>
<evidence type="ECO:0000256" key="1">
    <source>
        <dbReference type="ARBA" id="ARBA00023002"/>
    </source>
</evidence>
<evidence type="ECO:0000313" key="2">
    <source>
        <dbReference type="EMBL" id="MDO7877660.1"/>
    </source>
</evidence>
<organism evidence="2 3">
    <name type="scientific">Hymenobacter aranciens</name>
    <dbReference type="NCBI Taxonomy" id="3063996"/>
    <lineage>
        <taxon>Bacteria</taxon>
        <taxon>Pseudomonadati</taxon>
        <taxon>Bacteroidota</taxon>
        <taxon>Cytophagia</taxon>
        <taxon>Cytophagales</taxon>
        <taxon>Hymenobacteraceae</taxon>
        <taxon>Hymenobacter</taxon>
    </lineage>
</organism>
<dbReference type="EMBL" id="JAUQSY010000023">
    <property type="protein sequence ID" value="MDO7877660.1"/>
    <property type="molecule type" value="Genomic_DNA"/>
</dbReference>
<proteinExistence type="predicted"/>
<comment type="caution">
    <text evidence="2">The sequence shown here is derived from an EMBL/GenBank/DDBJ whole genome shotgun (WGS) entry which is preliminary data.</text>
</comment>
<evidence type="ECO:0000313" key="3">
    <source>
        <dbReference type="Proteomes" id="UP001176429"/>
    </source>
</evidence>
<accession>A0ABT9BIR3</accession>
<dbReference type="RefSeq" id="WP_305009114.1">
    <property type="nucleotide sequence ID" value="NZ_JAUQSY010000023.1"/>
</dbReference>
<dbReference type="PANTHER" id="PTHR43539">
    <property type="entry name" value="FLAVIN-BINDING MONOOXYGENASE-LIKE PROTEIN (AFU_ORTHOLOGUE AFUA_4G09220)"/>
    <property type="match status" value="1"/>
</dbReference>
<dbReference type="Proteomes" id="UP001176429">
    <property type="component" value="Unassembled WGS sequence"/>
</dbReference>
<dbReference type="Gene3D" id="3.50.50.60">
    <property type="entry name" value="FAD/NAD(P)-binding domain"/>
    <property type="match status" value="1"/>
</dbReference>
<dbReference type="Pfam" id="PF13738">
    <property type="entry name" value="Pyr_redox_3"/>
    <property type="match status" value="1"/>
</dbReference>
<name>A0ABT9BIR3_9BACT</name>
<keyword evidence="3" id="KW-1185">Reference proteome</keyword>
<dbReference type="InterPro" id="IPR036188">
    <property type="entry name" value="FAD/NAD-bd_sf"/>
</dbReference>
<dbReference type="PANTHER" id="PTHR43539:SF78">
    <property type="entry name" value="FLAVIN-CONTAINING MONOOXYGENASE"/>
    <property type="match status" value="1"/>
</dbReference>
<sequence>MPSVSGVIAIDNIVIGAGQAGLAAAYYLQQHRAPFIVLEAADTAGSAWTARYDSLRLFSPVWASGLPGRPWPGSPWHYPTTLEAAAYLQAYAAHFAFPVVFGRRVTRLRPLADGSFQLETAVGATYRARRVLVATGPYMAPRLPAFASNLPTNPLQLHSSQYQRPSQVPGRGAVAVVGSGNSALQIAADLAVSGRPVYIAFDERVKPFANNHLGWLIMVLTGLLRAPGHSRLGRWLRRQPETVVSRDFIHLRRLTNVQFVGRAIAAQPDGCLQGQLATTPPLEAVVWATGFRPAYDWLEAPIFDTDGRPRHHRGLTAVPGLAFLGLPWLDNRGSALLYGAGRDARRVVRTLLQQP</sequence>
<dbReference type="SUPFAM" id="SSF51905">
    <property type="entry name" value="FAD/NAD(P)-binding domain"/>
    <property type="match status" value="1"/>
</dbReference>
<dbReference type="InterPro" id="IPR050982">
    <property type="entry name" value="Auxin_biosynth/cation_transpt"/>
</dbReference>